<proteinExistence type="predicted"/>
<gene>
    <name evidence="2" type="ORF">CONLIGDRAFT_714857</name>
</gene>
<dbReference type="InParanoid" id="A0A1J7JF40"/>
<dbReference type="Proteomes" id="UP000182658">
    <property type="component" value="Unassembled WGS sequence"/>
</dbReference>
<protein>
    <submittedName>
        <fullName evidence="2">Uncharacterized protein</fullName>
    </submittedName>
</protein>
<organism evidence="2 3">
    <name type="scientific">Coniochaeta ligniaria NRRL 30616</name>
    <dbReference type="NCBI Taxonomy" id="1408157"/>
    <lineage>
        <taxon>Eukaryota</taxon>
        <taxon>Fungi</taxon>
        <taxon>Dikarya</taxon>
        <taxon>Ascomycota</taxon>
        <taxon>Pezizomycotina</taxon>
        <taxon>Sordariomycetes</taxon>
        <taxon>Sordariomycetidae</taxon>
        <taxon>Coniochaetales</taxon>
        <taxon>Coniochaetaceae</taxon>
        <taxon>Coniochaeta</taxon>
    </lineage>
</organism>
<name>A0A1J7JF40_9PEZI</name>
<evidence type="ECO:0000313" key="2">
    <source>
        <dbReference type="EMBL" id="OIW28312.1"/>
    </source>
</evidence>
<reference evidence="2 3" key="1">
    <citation type="submission" date="2016-10" db="EMBL/GenBank/DDBJ databases">
        <title>Draft genome sequence of Coniochaeta ligniaria NRRL30616, a lignocellulolytic fungus for bioabatement of inhibitors in plant biomass hydrolysates.</title>
        <authorList>
            <consortium name="DOE Joint Genome Institute"/>
            <person name="Jimenez D.J."/>
            <person name="Hector R.E."/>
            <person name="Riley R."/>
            <person name="Sun H."/>
            <person name="Grigoriev I.V."/>
            <person name="Van Elsas J.D."/>
            <person name="Nichols N.N."/>
        </authorList>
    </citation>
    <scope>NUCLEOTIDE SEQUENCE [LARGE SCALE GENOMIC DNA]</scope>
    <source>
        <strain evidence="2 3">NRRL 30616</strain>
    </source>
</reference>
<evidence type="ECO:0000313" key="3">
    <source>
        <dbReference type="Proteomes" id="UP000182658"/>
    </source>
</evidence>
<dbReference type="OrthoDB" id="5258671at2759"/>
<keyword evidence="3" id="KW-1185">Reference proteome</keyword>
<dbReference type="EMBL" id="KV875098">
    <property type="protein sequence ID" value="OIW28312.1"/>
    <property type="molecule type" value="Genomic_DNA"/>
</dbReference>
<feature type="coiled-coil region" evidence="1">
    <location>
        <begin position="184"/>
        <end position="222"/>
    </location>
</feature>
<sequence>MDTFGDTRPRRLFDARFDYNQRRGTTANEAERAIILRLVDGVAQQYLVLMGTGWRAELTDYDRSEPKVQLWYEAVERMLKNEDLMSQLKLKADFYRELWNSMPVLVQRLSRSRDDWITLQLARHSQEDIEPAHLGASDGFPVPKKLVSRYTEFERRYFREDKYKKAAQQTYFELTQPEAAEFLRKQAAEKLAKETEERAKIAEAAAKDKSEAETTFQEKEETRYQQMKGDSALILAKGKSPIVWDWEKDSTGKTADSNAMDVDKSTDVRKLAHEATTQSILSSARKDVLAYAAEKRKWEAC</sequence>
<evidence type="ECO:0000256" key="1">
    <source>
        <dbReference type="SAM" id="Coils"/>
    </source>
</evidence>
<keyword evidence="1" id="KW-0175">Coiled coil</keyword>
<dbReference type="AlphaFoldDB" id="A0A1J7JF40"/>
<accession>A0A1J7JF40</accession>